<keyword evidence="3" id="KW-1185">Reference proteome</keyword>
<feature type="domain" description="N-acetyltransferase" evidence="1">
    <location>
        <begin position="14"/>
        <end position="168"/>
    </location>
</feature>
<dbReference type="PANTHER" id="PTHR43792">
    <property type="entry name" value="GNAT FAMILY, PUTATIVE (AFU_ORTHOLOGUE AFUA_3G00765)-RELATED-RELATED"/>
    <property type="match status" value="1"/>
</dbReference>
<dbReference type="InterPro" id="IPR016181">
    <property type="entry name" value="Acyl_CoA_acyltransferase"/>
</dbReference>
<dbReference type="PANTHER" id="PTHR43792:SF1">
    <property type="entry name" value="N-ACETYLTRANSFERASE DOMAIN-CONTAINING PROTEIN"/>
    <property type="match status" value="1"/>
</dbReference>
<dbReference type="SUPFAM" id="SSF55729">
    <property type="entry name" value="Acyl-CoA N-acyltransferases (Nat)"/>
    <property type="match status" value="1"/>
</dbReference>
<dbReference type="Gene3D" id="3.40.630.30">
    <property type="match status" value="1"/>
</dbReference>
<organism evidence="2 3">
    <name type="scientific">Plantactinospora alkalitolerans</name>
    <dbReference type="NCBI Taxonomy" id="2789879"/>
    <lineage>
        <taxon>Bacteria</taxon>
        <taxon>Bacillati</taxon>
        <taxon>Actinomycetota</taxon>
        <taxon>Actinomycetes</taxon>
        <taxon>Micromonosporales</taxon>
        <taxon>Micromonosporaceae</taxon>
        <taxon>Plantactinospora</taxon>
    </lineage>
</organism>
<accession>A0ABS0GRA0</accession>
<protein>
    <submittedName>
        <fullName evidence="2">GNAT family N-acetyltransferase</fullName>
    </submittedName>
</protein>
<gene>
    <name evidence="2" type="ORF">I0C86_06195</name>
</gene>
<dbReference type="Proteomes" id="UP000638560">
    <property type="component" value="Unassembled WGS sequence"/>
</dbReference>
<dbReference type="InterPro" id="IPR000182">
    <property type="entry name" value="GNAT_dom"/>
</dbReference>
<dbReference type="InterPro" id="IPR051531">
    <property type="entry name" value="N-acetyltransferase"/>
</dbReference>
<name>A0ABS0GRA0_9ACTN</name>
<dbReference type="PROSITE" id="PS51186">
    <property type="entry name" value="GNAT"/>
    <property type="match status" value="1"/>
</dbReference>
<evidence type="ECO:0000313" key="2">
    <source>
        <dbReference type="EMBL" id="MBF9128579.1"/>
    </source>
</evidence>
<dbReference type="RefSeq" id="WP_196200229.1">
    <property type="nucleotide sequence ID" value="NZ_JADPUN010000080.1"/>
</dbReference>
<reference evidence="2 3" key="1">
    <citation type="submission" date="2020-11" db="EMBL/GenBank/DDBJ databases">
        <title>A novel isolate from a Black sea contaminated sediment with potential to produce alkanes: Plantactinospora alkalitolerans sp. nov.</title>
        <authorList>
            <person name="Carro L."/>
            <person name="Veyisoglu A."/>
            <person name="Guven K."/>
            <person name="Schumann P."/>
            <person name="Klenk H.-P."/>
            <person name="Sahin N."/>
        </authorList>
    </citation>
    <scope>NUCLEOTIDE SEQUENCE [LARGE SCALE GENOMIC DNA]</scope>
    <source>
        <strain evidence="2 3">S1510</strain>
    </source>
</reference>
<dbReference type="EMBL" id="JADPUN010000080">
    <property type="protein sequence ID" value="MBF9128579.1"/>
    <property type="molecule type" value="Genomic_DNA"/>
</dbReference>
<evidence type="ECO:0000313" key="3">
    <source>
        <dbReference type="Proteomes" id="UP000638560"/>
    </source>
</evidence>
<sequence length="168" mass="18604">MDDLGLAARDTAHLHLRRPTSDDLNAVLGIETDPSTNRHRPGGPPAAAVVIDELRAWDEMWREHGIGYWLAEHAGSEVGIGGIRPAVIDSRPCWNLYYRFAPQAWGKGYATELAREALAVAERLSPRLPVAARAREYNAASLAVARKVGLVERPELRHGDVVVLTNWW</sequence>
<evidence type="ECO:0000259" key="1">
    <source>
        <dbReference type="PROSITE" id="PS51186"/>
    </source>
</evidence>
<dbReference type="Pfam" id="PF13302">
    <property type="entry name" value="Acetyltransf_3"/>
    <property type="match status" value="1"/>
</dbReference>
<comment type="caution">
    <text evidence="2">The sequence shown here is derived from an EMBL/GenBank/DDBJ whole genome shotgun (WGS) entry which is preliminary data.</text>
</comment>
<proteinExistence type="predicted"/>